<feature type="transmembrane region" description="Helical" evidence="1">
    <location>
        <begin position="7"/>
        <end position="28"/>
    </location>
</feature>
<feature type="transmembrane region" description="Helical" evidence="1">
    <location>
        <begin position="60"/>
        <end position="84"/>
    </location>
</feature>
<keyword evidence="1" id="KW-1133">Transmembrane helix</keyword>
<keyword evidence="1" id="KW-0812">Transmembrane</keyword>
<proteinExistence type="predicted"/>
<keyword evidence="2" id="KW-1185">Reference proteome</keyword>
<sequence length="133" mass="15769">MVQSWTIFAILISITVLVIITEVVTSLLPNDVFAKNDVKKKHQTDLEIRFIKLPTLEDNVFFWLEVATGIILVLCVILTCYLWCTQISSGRRVRHFIIINWNHFVRRLSHFRRHRGEYHPTRQEQEMHEIVAL</sequence>
<evidence type="ECO:0000313" key="2">
    <source>
        <dbReference type="Proteomes" id="UP000504618"/>
    </source>
</evidence>
<reference evidence="3" key="1">
    <citation type="submission" date="2025-08" db="UniProtKB">
        <authorList>
            <consortium name="RefSeq"/>
        </authorList>
    </citation>
    <scope>IDENTIFICATION</scope>
    <source>
        <tissue evidence="3">Whole body</tissue>
    </source>
</reference>
<gene>
    <name evidence="3" type="primary">LOC112460768</name>
</gene>
<dbReference type="Proteomes" id="UP000504618">
    <property type="component" value="Unplaced"/>
</dbReference>
<protein>
    <submittedName>
        <fullName evidence="3">Uncharacterized protein LOC112460768</fullName>
    </submittedName>
</protein>
<evidence type="ECO:0000313" key="3">
    <source>
        <dbReference type="RefSeq" id="XP_024881369.1"/>
    </source>
</evidence>
<name>A0A6J1QG77_9HYME</name>
<evidence type="ECO:0000256" key="1">
    <source>
        <dbReference type="SAM" id="Phobius"/>
    </source>
</evidence>
<dbReference type="RefSeq" id="XP_024881369.1">
    <property type="nucleotide sequence ID" value="XM_025025601.1"/>
</dbReference>
<keyword evidence="1" id="KW-0472">Membrane</keyword>
<organism evidence="2 3">
    <name type="scientific">Temnothorax curvispinosus</name>
    <dbReference type="NCBI Taxonomy" id="300111"/>
    <lineage>
        <taxon>Eukaryota</taxon>
        <taxon>Metazoa</taxon>
        <taxon>Ecdysozoa</taxon>
        <taxon>Arthropoda</taxon>
        <taxon>Hexapoda</taxon>
        <taxon>Insecta</taxon>
        <taxon>Pterygota</taxon>
        <taxon>Neoptera</taxon>
        <taxon>Endopterygota</taxon>
        <taxon>Hymenoptera</taxon>
        <taxon>Apocrita</taxon>
        <taxon>Aculeata</taxon>
        <taxon>Formicoidea</taxon>
        <taxon>Formicidae</taxon>
        <taxon>Myrmicinae</taxon>
        <taxon>Temnothorax</taxon>
    </lineage>
</organism>
<accession>A0A6J1QG77</accession>
<dbReference type="GeneID" id="112460768"/>
<dbReference type="AlphaFoldDB" id="A0A6J1QG77"/>